<reference evidence="1 2" key="1">
    <citation type="submission" date="2019-01" db="EMBL/GenBank/DDBJ databases">
        <title>Lujinxingia litoralis gen. nov., sp. nov. and Lujinxingia sediminis gen. nov., sp. nov., new members in the order Bradymonadales, isolated from coastal sediment.</title>
        <authorList>
            <person name="Li C.-M."/>
        </authorList>
    </citation>
    <scope>NUCLEOTIDE SEQUENCE [LARGE SCALE GENOMIC DNA]</scope>
    <source>
        <strain evidence="1 2">SEH01</strain>
    </source>
</reference>
<keyword evidence="2" id="KW-1185">Reference proteome</keyword>
<accession>A0ABY0CN64</accession>
<gene>
    <name evidence="1" type="ORF">EA187_18770</name>
</gene>
<evidence type="ECO:0000313" key="1">
    <source>
        <dbReference type="EMBL" id="RVU41388.1"/>
    </source>
</evidence>
<dbReference type="EMBL" id="SADD01000018">
    <property type="protein sequence ID" value="RVU41388.1"/>
    <property type="molecule type" value="Genomic_DNA"/>
</dbReference>
<proteinExistence type="predicted"/>
<dbReference type="Proteomes" id="UP000282926">
    <property type="component" value="Unassembled WGS sequence"/>
</dbReference>
<sequence>MRTNYAHYEVTARVAARLGLPWHINMQDWNIEVADPTRIDDFLSALAAASEREERICLLDLVLASLDEWFEAREPLETIHLDDMAQRVSSLAGPTLRDFPDVAEYWVENDNPVAQLLRRLFADPEF</sequence>
<organism evidence="1 2">
    <name type="scientific">Lujinxingia sediminis</name>
    <dbReference type="NCBI Taxonomy" id="2480984"/>
    <lineage>
        <taxon>Bacteria</taxon>
        <taxon>Deltaproteobacteria</taxon>
        <taxon>Bradymonadales</taxon>
        <taxon>Lujinxingiaceae</taxon>
        <taxon>Lujinxingia</taxon>
    </lineage>
</organism>
<evidence type="ECO:0000313" key="2">
    <source>
        <dbReference type="Proteomes" id="UP000282926"/>
    </source>
</evidence>
<protein>
    <submittedName>
        <fullName evidence="1">Uncharacterized protein</fullName>
    </submittedName>
</protein>
<name>A0ABY0CN64_9DELT</name>
<dbReference type="RefSeq" id="WP_127781268.1">
    <property type="nucleotide sequence ID" value="NZ_SADD01000018.1"/>
</dbReference>
<comment type="caution">
    <text evidence="1">The sequence shown here is derived from an EMBL/GenBank/DDBJ whole genome shotgun (WGS) entry which is preliminary data.</text>
</comment>